<evidence type="ECO:0000313" key="3">
    <source>
        <dbReference type="Proteomes" id="UP000766609"/>
    </source>
</evidence>
<keyword evidence="2" id="KW-0722">Serine protease inhibitor</keyword>
<dbReference type="EMBL" id="JAHVHP010000002">
    <property type="protein sequence ID" value="MBY5951893.1"/>
    <property type="molecule type" value="Genomic_DNA"/>
</dbReference>
<accession>A0ABS7N7L5</accession>
<evidence type="ECO:0000313" key="2">
    <source>
        <dbReference type="EMBL" id="MBY5951893.1"/>
    </source>
</evidence>
<protein>
    <submittedName>
        <fullName evidence="2">Kazal-type serine protease inhibitor family protein</fullName>
    </submittedName>
</protein>
<keyword evidence="3" id="KW-1185">Reference proteome</keyword>
<dbReference type="RefSeq" id="WP_134200342.1">
    <property type="nucleotide sequence ID" value="NZ_JAHVHP010000002.1"/>
</dbReference>
<organism evidence="2 3">
    <name type="scientific">Algoriphagus marincola</name>
    <dbReference type="NCBI Taxonomy" id="264027"/>
    <lineage>
        <taxon>Bacteria</taxon>
        <taxon>Pseudomonadati</taxon>
        <taxon>Bacteroidota</taxon>
        <taxon>Cytophagia</taxon>
        <taxon>Cytophagales</taxon>
        <taxon>Cyclobacteriaceae</taxon>
        <taxon>Algoriphagus</taxon>
    </lineage>
</organism>
<proteinExistence type="predicted"/>
<dbReference type="Pfam" id="PF00050">
    <property type="entry name" value="Kazal_1"/>
    <property type="match status" value="1"/>
</dbReference>
<dbReference type="SUPFAM" id="SSF100895">
    <property type="entry name" value="Kazal-type serine protease inhibitors"/>
    <property type="match status" value="1"/>
</dbReference>
<reference evidence="2 3" key="1">
    <citation type="submission" date="2021-06" db="EMBL/GenBank/DDBJ databases">
        <title>44 bacteria genomes isolated from Dapeng, Shenzhen.</title>
        <authorList>
            <person name="Zheng W."/>
            <person name="Yu S."/>
            <person name="Huang Y."/>
        </authorList>
    </citation>
    <scope>NUCLEOTIDE SEQUENCE [LARGE SCALE GENOMIC DNA]</scope>
    <source>
        <strain evidence="2 3">DP5N14-6</strain>
    </source>
</reference>
<sequence length="78" mass="8374">MKVFRNASFIILVLLLANCSEDTQLQDCIDESKINLDAICITLYAPVCGCDGKTYGNECNAINSGVTSFSSGACDEKN</sequence>
<gene>
    <name evidence="2" type="ORF">KUV23_12960</name>
</gene>
<dbReference type="InterPro" id="IPR036058">
    <property type="entry name" value="Kazal_dom_sf"/>
</dbReference>
<dbReference type="GO" id="GO:0004867">
    <property type="term" value="F:serine-type endopeptidase inhibitor activity"/>
    <property type="evidence" value="ECO:0007669"/>
    <property type="project" value="UniProtKB-KW"/>
</dbReference>
<feature type="domain" description="Kazal-like" evidence="1">
    <location>
        <begin position="22"/>
        <end position="76"/>
    </location>
</feature>
<dbReference type="PROSITE" id="PS51465">
    <property type="entry name" value="KAZAL_2"/>
    <property type="match status" value="1"/>
</dbReference>
<dbReference type="InterPro" id="IPR002350">
    <property type="entry name" value="Kazal_dom"/>
</dbReference>
<comment type="caution">
    <text evidence="2">The sequence shown here is derived from an EMBL/GenBank/DDBJ whole genome shotgun (WGS) entry which is preliminary data.</text>
</comment>
<evidence type="ECO:0000259" key="1">
    <source>
        <dbReference type="PROSITE" id="PS51465"/>
    </source>
</evidence>
<keyword evidence="2" id="KW-0646">Protease inhibitor</keyword>
<dbReference type="Gene3D" id="3.30.60.30">
    <property type="match status" value="1"/>
</dbReference>
<name>A0ABS7N7L5_9BACT</name>
<dbReference type="Proteomes" id="UP000766609">
    <property type="component" value="Unassembled WGS sequence"/>
</dbReference>